<dbReference type="EMBL" id="ML122298">
    <property type="protein sequence ID" value="RPD55132.1"/>
    <property type="molecule type" value="Genomic_DNA"/>
</dbReference>
<dbReference type="Proteomes" id="UP000313359">
    <property type="component" value="Unassembled WGS sequence"/>
</dbReference>
<name>A0A5C2RU36_9APHY</name>
<gene>
    <name evidence="2" type="ORF">L227DRAFT_314252</name>
</gene>
<evidence type="ECO:0008006" key="4">
    <source>
        <dbReference type="Google" id="ProtNLM"/>
    </source>
</evidence>
<proteinExistence type="predicted"/>
<organism evidence="2 3">
    <name type="scientific">Lentinus tigrinus ALCF2SS1-6</name>
    <dbReference type="NCBI Taxonomy" id="1328759"/>
    <lineage>
        <taxon>Eukaryota</taxon>
        <taxon>Fungi</taxon>
        <taxon>Dikarya</taxon>
        <taxon>Basidiomycota</taxon>
        <taxon>Agaricomycotina</taxon>
        <taxon>Agaricomycetes</taxon>
        <taxon>Polyporales</taxon>
        <taxon>Polyporaceae</taxon>
        <taxon>Lentinus</taxon>
    </lineage>
</organism>
<dbReference type="OrthoDB" id="2755675at2759"/>
<evidence type="ECO:0000256" key="1">
    <source>
        <dbReference type="SAM" id="MobiDB-lite"/>
    </source>
</evidence>
<feature type="region of interest" description="Disordered" evidence="1">
    <location>
        <begin position="13"/>
        <end position="36"/>
    </location>
</feature>
<protein>
    <recommendedName>
        <fullName evidence="4">F-box domain-containing protein</fullName>
    </recommendedName>
</protein>
<evidence type="ECO:0000313" key="3">
    <source>
        <dbReference type="Proteomes" id="UP000313359"/>
    </source>
</evidence>
<feature type="compositionally biased region" description="Basic and acidic residues" evidence="1">
    <location>
        <begin position="21"/>
        <end position="35"/>
    </location>
</feature>
<keyword evidence="3" id="KW-1185">Reference proteome</keyword>
<dbReference type="AlphaFoldDB" id="A0A5C2RU36"/>
<evidence type="ECO:0000313" key="2">
    <source>
        <dbReference type="EMBL" id="RPD55132.1"/>
    </source>
</evidence>
<reference evidence="2" key="1">
    <citation type="journal article" date="2018" name="Genome Biol. Evol.">
        <title>Genomics and development of Lentinus tigrinus, a white-rot wood-decaying mushroom with dimorphic fruiting bodies.</title>
        <authorList>
            <person name="Wu B."/>
            <person name="Xu Z."/>
            <person name="Knudson A."/>
            <person name="Carlson A."/>
            <person name="Chen N."/>
            <person name="Kovaka S."/>
            <person name="LaButti K."/>
            <person name="Lipzen A."/>
            <person name="Pennachio C."/>
            <person name="Riley R."/>
            <person name="Schakwitz W."/>
            <person name="Umezawa K."/>
            <person name="Ohm R.A."/>
            <person name="Grigoriev I.V."/>
            <person name="Nagy L.G."/>
            <person name="Gibbons J."/>
            <person name="Hibbett D."/>
        </authorList>
    </citation>
    <scope>NUCLEOTIDE SEQUENCE [LARGE SCALE GENOMIC DNA]</scope>
    <source>
        <strain evidence="2">ALCF2SS1-6</strain>
    </source>
</reference>
<sequence length="410" mass="46729">MVSCLPLRKLVSRQKRTRRRESHEPHSLEPLEHAPHSPTCCLPRAASESVQLPVELWLEIIRHVSDAHVLAQLMRVNSTFHAATEPVLYHNVKLETDNAIVMFAQSLSWGPHRPRLIHGLTVSTLITIPHSLAARLEPLPNWGVKGCKAILSANYPSLRTFTSNLVAILVIPFVKRHTHIEELHLMGHPTLQSHTWPSGVTATHKLKLPSLRSLTCPPRFLDGALDIPAALTHLSLLPLDSNMLFLPSASPSFRSQLVSLRVRLIRFSRRPQALRPITLDDVVASFPKLKYLQVDMYYSSQPYELRTDALLHWTAKRNPDRHTTAAHRLTVAWIFPYPPERGVDLVRAAQWHQVMKEVALNVLLEWEHLVERIIFKHTIIPRVSVALNEYRTGLVCTQEWGMADNYWNTV</sequence>
<accession>A0A5C2RU36</accession>